<dbReference type="InterPro" id="IPR032675">
    <property type="entry name" value="LRR_dom_sf"/>
</dbReference>
<organism evidence="6">
    <name type="scientific">Amphimedon queenslandica</name>
    <name type="common">Sponge</name>
    <dbReference type="NCBI Taxonomy" id="400682"/>
    <lineage>
        <taxon>Eukaryota</taxon>
        <taxon>Metazoa</taxon>
        <taxon>Porifera</taxon>
        <taxon>Demospongiae</taxon>
        <taxon>Heteroscleromorpha</taxon>
        <taxon>Haplosclerida</taxon>
        <taxon>Niphatidae</taxon>
        <taxon>Amphimedon</taxon>
    </lineage>
</organism>
<accession>A0A1X7U2P8</accession>
<gene>
    <name evidence="6" type="primary">109584894</name>
</gene>
<keyword evidence="7" id="KW-1185">Reference proteome</keyword>
<proteinExistence type="predicted"/>
<reference evidence="6" key="2">
    <citation type="submission" date="2017-05" db="UniProtKB">
        <authorList>
            <consortium name="EnsemblMetazoa"/>
        </authorList>
    </citation>
    <scope>IDENTIFICATION</scope>
</reference>
<keyword evidence="2" id="KW-0067">ATP-binding</keyword>
<evidence type="ECO:0000259" key="5">
    <source>
        <dbReference type="PROSITE" id="PS50837"/>
    </source>
</evidence>
<dbReference type="SUPFAM" id="SSF47986">
    <property type="entry name" value="DEATH domain"/>
    <property type="match status" value="1"/>
</dbReference>
<dbReference type="KEGG" id="aqu:109584894"/>
<dbReference type="Pfam" id="PF00531">
    <property type="entry name" value="Death"/>
    <property type="match status" value="1"/>
</dbReference>
<evidence type="ECO:0000256" key="3">
    <source>
        <dbReference type="SAM" id="MobiDB-lite"/>
    </source>
</evidence>
<sequence>MVSPLSPDTGELVSPQPGETADDWSGGQSVEKILTKFSLFKRDLDKPTISDDAVFKSLELNFDYQLGIHLGLSKSDVKAIKNDHNSDQNRVVSLFWRWQEVKGSDATYLSLMKALIECENKEAAEKLCQYYQDKHQKSSTNEFKRQFSHPALPPNTDHVKYNHSVSSPEKMSFTNEFQKQSSHPTLPPYIDQPKYNHSVTSEKVMLEENTSNDAWKIFDRYHDQLVNILRKDAIFCDSILKILTDKFLIGIAERDAVQQLSNLDIKIKAIVRCVSIFISKARQPTRAFVKFSAIIEEFGNFRAIYEEMKIKASAVGIIIKTPAKLAKAKEPPSLTSKGASADFSDADDAGHDESLLTPSMKKYSRYLKSCYKKERPDRKWSLGNVPSKIYINLAVVCKNEDYRNPFSNSTIHGTNDDIFGYKEPLSLEELCRIEYGDAILIEGAPGIGKSMLAFEMCSRWVKGEALKKYPLLLLLRLRDRVIQNCKSVKDLLGCFLKEQSWKDAAVQDIIDNGGEGLIVILEGFDELPEHLTKRGSLFFQFSNELPCATLVFTSRPSAKHYLKNEIEFERHVEVIGFKKENIDEYIEKFCNNNSEHIATLNQHLDESPKVRDCLYIPVNLVIVCDIFQKYIMSEEQVPFKGIVTSTKLYEAMIKMLLYRHIKSQTQELVRVDLHNLPHPIKEKFTTLCQIAYNGLRNRATKLLYYADDDFETLGMMQKEVQVYPGTGDVTAYSFLHLTIQEFLAAYHISQMQKAEIEVIFNKLKNVMKFKTMLCFLSGLTGLQSITPHFDHNLYKLNLFHYLYESGNESLVKMLFGNKDEFYKVRRLIPSPSPQDMFILGKCIALSSCQWGLSFTLRGMTFEHIQKFQTGLFSVECDLSCTIKDISFSLNPIGDEGMMELLKFPEHVIKNLVSLQLMSCHLHSHAATEFSKELKKFSSLKTLFFHNNLFKEGEQLCLIEAMIPLQYHYVTLSKLSPDECEVLLTKVSSITEVYLYQLGSSSIEKVIECLPNSLSLEVLHIEQSHCTPENLSLLPTTLPSSTLTKLELVNCAIDSSSVRTVIDAVLMSPHLEALNLRDNFIDDEGSAHLCSMLKQLFGLSEEPATDYDSSYSFKKLKFLDIGHNPFTGHGISSFIDELAHFKSDSINFILSLSLGWKDQLCEHVSFTKAEQHLKFECNEDN</sequence>
<feature type="region of interest" description="Disordered" evidence="3">
    <location>
        <begin position="1"/>
        <end position="26"/>
    </location>
</feature>
<dbReference type="InParanoid" id="A0A1X7U2P8"/>
<dbReference type="GO" id="GO:0007165">
    <property type="term" value="P:signal transduction"/>
    <property type="evidence" value="ECO:0007669"/>
    <property type="project" value="InterPro"/>
</dbReference>
<dbReference type="SUPFAM" id="SSF52047">
    <property type="entry name" value="RNI-like"/>
    <property type="match status" value="1"/>
</dbReference>
<dbReference type="EnsemblMetazoa" id="Aqu2.1.22157_001">
    <property type="protein sequence ID" value="Aqu2.1.22157_001"/>
    <property type="gene ID" value="Aqu2.1.22157"/>
</dbReference>
<reference evidence="7" key="1">
    <citation type="journal article" date="2010" name="Nature">
        <title>The Amphimedon queenslandica genome and the evolution of animal complexity.</title>
        <authorList>
            <person name="Srivastava M."/>
            <person name="Simakov O."/>
            <person name="Chapman J."/>
            <person name="Fahey B."/>
            <person name="Gauthier M.E."/>
            <person name="Mitros T."/>
            <person name="Richards G.S."/>
            <person name="Conaco C."/>
            <person name="Dacre M."/>
            <person name="Hellsten U."/>
            <person name="Larroux C."/>
            <person name="Putnam N.H."/>
            <person name="Stanke M."/>
            <person name="Adamska M."/>
            <person name="Darling A."/>
            <person name="Degnan S.M."/>
            <person name="Oakley T.H."/>
            <person name="Plachetzki D.C."/>
            <person name="Zhai Y."/>
            <person name="Adamski M."/>
            <person name="Calcino A."/>
            <person name="Cummins S.F."/>
            <person name="Goodstein D.M."/>
            <person name="Harris C."/>
            <person name="Jackson D.J."/>
            <person name="Leys S.P."/>
            <person name="Shu S."/>
            <person name="Woodcroft B.J."/>
            <person name="Vervoort M."/>
            <person name="Kosik K.S."/>
            <person name="Manning G."/>
            <person name="Degnan B.M."/>
            <person name="Rokhsar D.S."/>
        </authorList>
    </citation>
    <scope>NUCLEOTIDE SEQUENCE [LARGE SCALE GENOMIC DNA]</scope>
</reference>
<dbReference type="InterPro" id="IPR001611">
    <property type="entry name" value="Leu-rich_rpt"/>
</dbReference>
<feature type="domain" description="Death" evidence="4">
    <location>
        <begin position="65"/>
        <end position="131"/>
    </location>
</feature>
<dbReference type="Proteomes" id="UP000007879">
    <property type="component" value="Unassembled WGS sequence"/>
</dbReference>
<dbReference type="Gene3D" id="3.40.50.300">
    <property type="entry name" value="P-loop containing nucleotide triphosphate hydrolases"/>
    <property type="match status" value="1"/>
</dbReference>
<dbReference type="Gene3D" id="1.10.533.10">
    <property type="entry name" value="Death Domain, Fas"/>
    <property type="match status" value="1"/>
</dbReference>
<evidence type="ECO:0000313" key="7">
    <source>
        <dbReference type="Proteomes" id="UP000007879"/>
    </source>
</evidence>
<dbReference type="Gene3D" id="3.80.10.10">
    <property type="entry name" value="Ribonuclease Inhibitor"/>
    <property type="match status" value="2"/>
</dbReference>
<protein>
    <recommendedName>
        <fullName evidence="8">Death domain-containing protein</fullName>
    </recommendedName>
</protein>
<evidence type="ECO:0000313" key="6">
    <source>
        <dbReference type="EnsemblMetazoa" id="Aqu2.1.22157_001"/>
    </source>
</evidence>
<dbReference type="InterPro" id="IPR007111">
    <property type="entry name" value="NACHT_NTPase"/>
</dbReference>
<dbReference type="PANTHER" id="PTHR46312:SF2">
    <property type="entry name" value="NUCLEOTIDE-BINDING OLIGOMERIZATION DOMAIN-CONTAINING PROTEIN 2-LIKE"/>
    <property type="match status" value="1"/>
</dbReference>
<dbReference type="GO" id="GO:0005524">
    <property type="term" value="F:ATP binding"/>
    <property type="evidence" value="ECO:0007669"/>
    <property type="project" value="UniProtKB-KW"/>
</dbReference>
<keyword evidence="1" id="KW-0547">Nucleotide-binding</keyword>
<dbReference type="Pfam" id="PF05729">
    <property type="entry name" value="NACHT"/>
    <property type="match status" value="1"/>
</dbReference>
<dbReference type="InterPro" id="IPR011029">
    <property type="entry name" value="DEATH-like_dom_sf"/>
</dbReference>
<dbReference type="Pfam" id="PF13516">
    <property type="entry name" value="LRR_6"/>
    <property type="match status" value="2"/>
</dbReference>
<feature type="domain" description="NACHT" evidence="5">
    <location>
        <begin position="437"/>
        <end position="558"/>
    </location>
</feature>
<evidence type="ECO:0000259" key="4">
    <source>
        <dbReference type="PROSITE" id="PS50017"/>
    </source>
</evidence>
<dbReference type="PANTHER" id="PTHR46312">
    <property type="entry name" value="NACHT DOMAIN-CONTAINING PROTEIN"/>
    <property type="match status" value="1"/>
</dbReference>
<name>A0A1X7U2P8_AMPQE</name>
<dbReference type="PROSITE" id="PS50017">
    <property type="entry name" value="DEATH_DOMAIN"/>
    <property type="match status" value="1"/>
</dbReference>
<evidence type="ECO:0000256" key="1">
    <source>
        <dbReference type="ARBA" id="ARBA00022741"/>
    </source>
</evidence>
<dbReference type="InterPro" id="IPR027417">
    <property type="entry name" value="P-loop_NTPase"/>
</dbReference>
<evidence type="ECO:0000256" key="2">
    <source>
        <dbReference type="ARBA" id="ARBA00022840"/>
    </source>
</evidence>
<evidence type="ECO:0008006" key="8">
    <source>
        <dbReference type="Google" id="ProtNLM"/>
    </source>
</evidence>
<dbReference type="InterPro" id="IPR000488">
    <property type="entry name" value="Death_dom"/>
</dbReference>
<dbReference type="OrthoDB" id="120976at2759"/>
<dbReference type="AlphaFoldDB" id="A0A1X7U2P8"/>
<dbReference type="SMART" id="SM00368">
    <property type="entry name" value="LRR_RI"/>
    <property type="match status" value="4"/>
</dbReference>
<dbReference type="CDD" id="cd01670">
    <property type="entry name" value="Death"/>
    <property type="match status" value="1"/>
</dbReference>
<dbReference type="EnsemblMetazoa" id="XM_020000798.1">
    <property type="protein sequence ID" value="XP_019856357.1"/>
    <property type="gene ID" value="LOC109584894"/>
</dbReference>
<dbReference type="PROSITE" id="PS50837">
    <property type="entry name" value="NACHT"/>
    <property type="match status" value="1"/>
</dbReference>